<dbReference type="Gene3D" id="2.40.50.90">
    <property type="match status" value="1"/>
</dbReference>
<dbReference type="AlphaFoldDB" id="A0AAV6VUH0"/>
<evidence type="ECO:0000256" key="1">
    <source>
        <dbReference type="PROSITE-ProRule" id="PRU00117"/>
    </source>
</evidence>
<dbReference type="InterPro" id="IPR035437">
    <property type="entry name" value="SNase_OB-fold_sf"/>
</dbReference>
<dbReference type="Gene3D" id="2.30.30.140">
    <property type="match status" value="1"/>
</dbReference>
<dbReference type="GO" id="GO:0005739">
    <property type="term" value="C:mitochondrion"/>
    <property type="evidence" value="ECO:0007669"/>
    <property type="project" value="UniProtKB-ARBA"/>
</dbReference>
<feature type="domain" description="Tudor" evidence="3">
    <location>
        <begin position="280"/>
        <end position="342"/>
    </location>
</feature>
<dbReference type="SUPFAM" id="SSF54791">
    <property type="entry name" value="Eukaryotic type KH-domain (KH-domain type I)"/>
    <property type="match status" value="2"/>
</dbReference>
<keyword evidence="1" id="KW-0694">RNA-binding</keyword>
<keyword evidence="5" id="KW-1185">Reference proteome</keyword>
<protein>
    <recommendedName>
        <fullName evidence="3">Tudor domain-containing protein</fullName>
    </recommendedName>
</protein>
<feature type="transmembrane region" description="Helical" evidence="2">
    <location>
        <begin position="6"/>
        <end position="27"/>
    </location>
</feature>
<dbReference type="Pfam" id="PF00013">
    <property type="entry name" value="KH_1"/>
    <property type="match status" value="1"/>
</dbReference>
<accession>A0AAV6VUH0</accession>
<keyword evidence="2" id="KW-1133">Transmembrane helix</keyword>
<comment type="caution">
    <text evidence="4">The sequence shown here is derived from an EMBL/GenBank/DDBJ whole genome shotgun (WGS) entry which is preliminary data.</text>
</comment>
<evidence type="ECO:0000313" key="5">
    <source>
        <dbReference type="Proteomes" id="UP000827092"/>
    </source>
</evidence>
<evidence type="ECO:0000313" key="4">
    <source>
        <dbReference type="EMBL" id="KAG8200167.1"/>
    </source>
</evidence>
<dbReference type="PANTHER" id="PTHR22948:SF29">
    <property type="entry name" value="FI02030P-RELATED"/>
    <property type="match status" value="1"/>
</dbReference>
<dbReference type="InterPro" id="IPR004087">
    <property type="entry name" value="KH_dom"/>
</dbReference>
<keyword evidence="2" id="KW-0812">Transmembrane</keyword>
<dbReference type="GO" id="GO:0034587">
    <property type="term" value="P:piRNA processing"/>
    <property type="evidence" value="ECO:0007669"/>
    <property type="project" value="TreeGrafter"/>
</dbReference>
<dbReference type="PROSITE" id="PS50304">
    <property type="entry name" value="TUDOR"/>
    <property type="match status" value="1"/>
</dbReference>
<dbReference type="SMART" id="SM00333">
    <property type="entry name" value="TUDOR"/>
    <property type="match status" value="1"/>
</dbReference>
<dbReference type="PANTHER" id="PTHR22948">
    <property type="entry name" value="TUDOR DOMAIN CONTAINING PROTEIN"/>
    <property type="match status" value="1"/>
</dbReference>
<dbReference type="PROSITE" id="PS50084">
    <property type="entry name" value="KH_TYPE_1"/>
    <property type="match status" value="1"/>
</dbReference>
<organism evidence="4 5">
    <name type="scientific">Oedothorax gibbosus</name>
    <dbReference type="NCBI Taxonomy" id="931172"/>
    <lineage>
        <taxon>Eukaryota</taxon>
        <taxon>Metazoa</taxon>
        <taxon>Ecdysozoa</taxon>
        <taxon>Arthropoda</taxon>
        <taxon>Chelicerata</taxon>
        <taxon>Arachnida</taxon>
        <taxon>Araneae</taxon>
        <taxon>Araneomorphae</taxon>
        <taxon>Entelegynae</taxon>
        <taxon>Araneoidea</taxon>
        <taxon>Linyphiidae</taxon>
        <taxon>Erigoninae</taxon>
        <taxon>Oedothorax</taxon>
    </lineage>
</organism>
<dbReference type="EMBL" id="JAFNEN010000018">
    <property type="protein sequence ID" value="KAG8200167.1"/>
    <property type="molecule type" value="Genomic_DNA"/>
</dbReference>
<dbReference type="GO" id="GO:0030719">
    <property type="term" value="P:P granule organization"/>
    <property type="evidence" value="ECO:0007669"/>
    <property type="project" value="TreeGrafter"/>
</dbReference>
<evidence type="ECO:0000259" key="3">
    <source>
        <dbReference type="PROSITE" id="PS50304"/>
    </source>
</evidence>
<keyword evidence="2" id="KW-0472">Membrane</keyword>
<dbReference type="InterPro" id="IPR036612">
    <property type="entry name" value="KH_dom_type_1_sf"/>
</dbReference>
<dbReference type="FunFam" id="2.30.30.140:FF:000018">
    <property type="entry name" value="Serine/threonine-protein kinase 31"/>
    <property type="match status" value="1"/>
</dbReference>
<dbReference type="GO" id="GO:0007283">
    <property type="term" value="P:spermatogenesis"/>
    <property type="evidence" value="ECO:0007669"/>
    <property type="project" value="TreeGrafter"/>
</dbReference>
<proteinExistence type="predicted"/>
<dbReference type="InterPro" id="IPR004088">
    <property type="entry name" value="KH_dom_type_1"/>
</dbReference>
<evidence type="ECO:0000256" key="2">
    <source>
        <dbReference type="SAM" id="Phobius"/>
    </source>
</evidence>
<reference evidence="4 5" key="1">
    <citation type="journal article" date="2022" name="Nat. Ecol. Evol.">
        <title>A masculinizing supergene underlies an exaggerated male reproductive morph in a spider.</title>
        <authorList>
            <person name="Hendrickx F."/>
            <person name="De Corte Z."/>
            <person name="Sonet G."/>
            <person name="Van Belleghem S.M."/>
            <person name="Kostlbacher S."/>
            <person name="Vangestel C."/>
        </authorList>
    </citation>
    <scope>NUCLEOTIDE SEQUENCE [LARGE SCALE GENOMIC DNA]</scope>
    <source>
        <strain evidence="4">W744_W776</strain>
    </source>
</reference>
<dbReference type="InterPro" id="IPR002999">
    <property type="entry name" value="Tudor"/>
</dbReference>
<gene>
    <name evidence="4" type="ORF">JTE90_024952</name>
</gene>
<dbReference type="InterPro" id="IPR050621">
    <property type="entry name" value="Tudor_domain_containing"/>
</dbReference>
<sequence length="431" mass="48009">MKTIKTPFIIIGVGVGVGVITLAVKILKRQNREEIIRTESNRITRALKIPKGFVGHILGRGGSTIKSIREQSKARVNFDDTDNEFTVATITGSPEAVEEAATLINEIINNRHACVTKEILLQENISDSVWKNINYIRQICDLTRAKIMFDFIPSRGKDSPIKIIIKGRKEEVDSAFELIDELVAEAEVATSKQSHVAGRALPDNLPLHTSTSGIRHLPSEELIPNSSDGYIEVYVSAVENPNKFWVQICGTKSIQLDKLATEMTEFYNEEKNKDRLQVNSISAGDIVAAFYQDDNSWYRAQVINVSNENDQKKIAVFYLDFGDCATLSPDLVCILDPNFFSIPFQAIECCLAGVEAKGGKWSEEAIEAFEKMVYLAQWKVIMARPVEKSSLNGQKDSQKTVQLVNLLDTNTAKDVDVSSELIERGYGKLVC</sequence>
<dbReference type="SUPFAM" id="SSF63748">
    <property type="entry name" value="Tudor/PWWP/MBT"/>
    <property type="match status" value="1"/>
</dbReference>
<name>A0AAV6VUH0_9ARAC</name>
<dbReference type="Proteomes" id="UP000827092">
    <property type="component" value="Unassembled WGS sequence"/>
</dbReference>
<dbReference type="GO" id="GO:0043186">
    <property type="term" value="C:P granule"/>
    <property type="evidence" value="ECO:0007669"/>
    <property type="project" value="TreeGrafter"/>
</dbReference>
<dbReference type="SMART" id="SM00322">
    <property type="entry name" value="KH"/>
    <property type="match status" value="2"/>
</dbReference>
<dbReference type="Pfam" id="PF00567">
    <property type="entry name" value="TUDOR"/>
    <property type="match status" value="1"/>
</dbReference>
<dbReference type="CDD" id="cd00105">
    <property type="entry name" value="KH-I"/>
    <property type="match status" value="1"/>
</dbReference>
<dbReference type="GO" id="GO:0003723">
    <property type="term" value="F:RNA binding"/>
    <property type="evidence" value="ECO:0007669"/>
    <property type="project" value="UniProtKB-UniRule"/>
</dbReference>
<dbReference type="Gene3D" id="3.30.1370.10">
    <property type="entry name" value="K Homology domain, type 1"/>
    <property type="match status" value="2"/>
</dbReference>